<dbReference type="RefSeq" id="WP_130160303.1">
    <property type="nucleotide sequence ID" value="NZ_SGIS01000064.1"/>
</dbReference>
<dbReference type="EMBL" id="SGIS01000064">
    <property type="protein sequence ID" value="RZF60551.1"/>
    <property type="molecule type" value="Genomic_DNA"/>
</dbReference>
<reference evidence="2 3" key="1">
    <citation type="submission" date="2019-02" db="EMBL/GenBank/DDBJ databases">
        <authorList>
            <person name="Li Y."/>
        </authorList>
    </citation>
    <scope>NUCLEOTIDE SEQUENCE [LARGE SCALE GENOMIC DNA]</scope>
    <source>
        <strain evidence="2 3">3-7</strain>
    </source>
</reference>
<accession>A0A4Q6XKY5</accession>
<organism evidence="2 3">
    <name type="scientific">Sphingomonas populi</name>
    <dbReference type="NCBI Taxonomy" id="2484750"/>
    <lineage>
        <taxon>Bacteria</taxon>
        <taxon>Pseudomonadati</taxon>
        <taxon>Pseudomonadota</taxon>
        <taxon>Alphaproteobacteria</taxon>
        <taxon>Sphingomonadales</taxon>
        <taxon>Sphingomonadaceae</taxon>
        <taxon>Sphingomonas</taxon>
    </lineage>
</organism>
<keyword evidence="1" id="KW-1133">Transmembrane helix</keyword>
<keyword evidence="3" id="KW-1185">Reference proteome</keyword>
<gene>
    <name evidence="2" type="ORF">EWE75_22450</name>
</gene>
<evidence type="ECO:0000313" key="2">
    <source>
        <dbReference type="EMBL" id="RZF60551.1"/>
    </source>
</evidence>
<dbReference type="AlphaFoldDB" id="A0A4Q6XKY5"/>
<name>A0A4Q6XKY5_9SPHN</name>
<sequence length="253" mass="27064">MTSPVGDDDLMAWIDGRLSPERQPVVAAFLSAHPDVRMRLINQAEQARALAAAFAPVAAQPIPAAMRIDAIRERRRRPGWHAALAASLLLAVGYGGGWMSARQFMPASAGIKSLEQEATDNYRVFAIDTPLPGEMRPDNGAGLIRAASIRFGRRVAIPDLRRSGYRYAGGQLVATPHGPAALFLYNGAGSTSVALLTRPMKIDKSAPMAGTRDGDVGRVSWALNGMGYSVVGARSPEALHPIAEEAQRQLSRT</sequence>
<proteinExistence type="predicted"/>
<protein>
    <submittedName>
        <fullName evidence="2">Anti-sigma factor</fullName>
    </submittedName>
</protein>
<evidence type="ECO:0000256" key="1">
    <source>
        <dbReference type="SAM" id="Phobius"/>
    </source>
</evidence>
<dbReference type="Proteomes" id="UP000292085">
    <property type="component" value="Unassembled WGS sequence"/>
</dbReference>
<feature type="transmembrane region" description="Helical" evidence="1">
    <location>
        <begin position="80"/>
        <end position="99"/>
    </location>
</feature>
<keyword evidence="1" id="KW-0472">Membrane</keyword>
<comment type="caution">
    <text evidence="2">The sequence shown here is derived from an EMBL/GenBank/DDBJ whole genome shotgun (WGS) entry which is preliminary data.</text>
</comment>
<evidence type="ECO:0000313" key="3">
    <source>
        <dbReference type="Proteomes" id="UP000292085"/>
    </source>
</evidence>
<keyword evidence="1" id="KW-0812">Transmembrane</keyword>
<dbReference type="OrthoDB" id="7187254at2"/>